<dbReference type="SUPFAM" id="SSF55729">
    <property type="entry name" value="Acyl-CoA N-acyltransferases (Nat)"/>
    <property type="match status" value="1"/>
</dbReference>
<dbReference type="PANTHER" id="PTHR31438:SF1">
    <property type="entry name" value="LYSINE N-ACYLTRANSFERASE C17G9.06C-RELATED"/>
    <property type="match status" value="1"/>
</dbReference>
<dbReference type="Gene3D" id="3.40.630.30">
    <property type="match status" value="1"/>
</dbReference>
<dbReference type="AlphaFoldDB" id="A0A1S6Q8L2"/>
<dbReference type="RefSeq" id="WP_082050176.1">
    <property type="nucleotide sequence ID" value="NZ_JADZGQ010000018.1"/>
</dbReference>
<proteinExistence type="predicted"/>
<dbReference type="InterPro" id="IPR016181">
    <property type="entry name" value="Acyl_CoA_acyltransferase"/>
</dbReference>
<keyword evidence="1" id="KW-0808">Transferase</keyword>
<gene>
    <name evidence="1" type="primary">avbC</name>
</gene>
<dbReference type="EMBL" id="KY451948">
    <property type="protein sequence ID" value="AQV12023.1"/>
    <property type="molecule type" value="Genomic_DNA"/>
</dbReference>
<reference evidence="1" key="1">
    <citation type="journal article" date="2017" name="Cell Chem. Biol.">
        <title>One Enzyme, Three Metabolites: Shewanella algae Controls Siderophore Production via the Cellular Substrate Pool.</title>
        <authorList>
            <person name="Ruetschlin S."/>
            <person name="Gunesch S."/>
            <person name="Boettcher T."/>
        </authorList>
    </citation>
    <scope>NUCLEOTIDE SEQUENCE</scope>
    <source>
        <strain evidence="1">B516</strain>
    </source>
</reference>
<protein>
    <submittedName>
        <fullName evidence="1">Putative N-hydroxydiamine-succinyl CoA transferase</fullName>
    </submittedName>
</protein>
<sequence>MASQTAVNPAADTAGFSARYGFTPGKRLKVNDFDFCAYRESEHFDTLSDWLGRDYAAFWGMQSLTPTERRVELAPTADKFGLMAYRDAEPVLYTELYDPRFDEVGQHFDCQHGDCGMHLLLAPPTKPQRGFSRQAITAVVSLILQHLGFARLVVEPDINNQKIHPLNRAVGICYSHAIQLENKQAMLGFCTLPGFSAALATGATQ</sequence>
<accession>A0A1S6Q8L2</accession>
<dbReference type="Pfam" id="PF13523">
    <property type="entry name" value="Acetyltransf_8"/>
    <property type="match status" value="1"/>
</dbReference>
<evidence type="ECO:0000313" key="1">
    <source>
        <dbReference type="EMBL" id="AQV12023.1"/>
    </source>
</evidence>
<dbReference type="PANTHER" id="PTHR31438">
    <property type="entry name" value="LYSINE N-ACYLTRANSFERASE C17G9.06C-RELATED"/>
    <property type="match status" value="1"/>
</dbReference>
<name>A0A1S6Q8L2_9GAMM</name>
<dbReference type="GO" id="GO:0016410">
    <property type="term" value="F:N-acyltransferase activity"/>
    <property type="evidence" value="ECO:0007669"/>
    <property type="project" value="TreeGrafter"/>
</dbReference>
<organism evidence="1">
    <name type="scientific">Shewanella algae</name>
    <dbReference type="NCBI Taxonomy" id="38313"/>
    <lineage>
        <taxon>Bacteria</taxon>
        <taxon>Pseudomonadati</taxon>
        <taxon>Pseudomonadota</taxon>
        <taxon>Gammaproteobacteria</taxon>
        <taxon>Alteromonadales</taxon>
        <taxon>Shewanellaceae</taxon>
        <taxon>Shewanella</taxon>
    </lineage>
</organism>